<gene>
    <name evidence="2" type="ORF">ACFQ03_03950</name>
</gene>
<dbReference type="SUPFAM" id="SSF55136">
    <property type="entry name" value="Probable bacterial effector-binding domain"/>
    <property type="match status" value="1"/>
</dbReference>
<dbReference type="PANTHER" id="PTHR36444">
    <property type="entry name" value="TRANSCRIPTIONAL REGULATOR PROTEIN YOBU-RELATED"/>
    <property type="match status" value="1"/>
</dbReference>
<name>A0ABW3D4E8_9BACL</name>
<dbReference type="Proteomes" id="UP001597120">
    <property type="component" value="Unassembled WGS sequence"/>
</dbReference>
<dbReference type="EMBL" id="JBHTIU010000011">
    <property type="protein sequence ID" value="MFD0868290.1"/>
    <property type="molecule type" value="Genomic_DNA"/>
</dbReference>
<feature type="domain" description="AraC effector-binding" evidence="1">
    <location>
        <begin position="8"/>
        <end position="166"/>
    </location>
</feature>
<dbReference type="InterPro" id="IPR011256">
    <property type="entry name" value="Reg_factor_effector_dom_sf"/>
</dbReference>
<dbReference type="PANTHER" id="PTHR36444:SF2">
    <property type="entry name" value="TRANSCRIPTIONAL REGULATOR PROTEIN YOBU-RELATED"/>
    <property type="match status" value="1"/>
</dbReference>
<organism evidence="2 3">
    <name type="scientific">Paenibacillus residui</name>
    <dbReference type="NCBI Taxonomy" id="629724"/>
    <lineage>
        <taxon>Bacteria</taxon>
        <taxon>Bacillati</taxon>
        <taxon>Bacillota</taxon>
        <taxon>Bacilli</taxon>
        <taxon>Bacillales</taxon>
        <taxon>Paenibacillaceae</taxon>
        <taxon>Paenibacillus</taxon>
    </lineage>
</organism>
<dbReference type="Pfam" id="PF14526">
    <property type="entry name" value="Cass2"/>
    <property type="match status" value="1"/>
</dbReference>
<proteinExistence type="predicted"/>
<evidence type="ECO:0000313" key="3">
    <source>
        <dbReference type="Proteomes" id="UP001597120"/>
    </source>
</evidence>
<dbReference type="InterPro" id="IPR053182">
    <property type="entry name" value="YobU-like_regulator"/>
</dbReference>
<dbReference type="InterPro" id="IPR010499">
    <property type="entry name" value="AraC_E-bd"/>
</dbReference>
<dbReference type="RefSeq" id="WP_144940923.1">
    <property type="nucleotide sequence ID" value="NZ_JBHTIU010000011.1"/>
</dbReference>
<evidence type="ECO:0000259" key="1">
    <source>
        <dbReference type="SMART" id="SM00871"/>
    </source>
</evidence>
<dbReference type="Gene3D" id="3.20.80.10">
    <property type="entry name" value="Regulatory factor, effector binding domain"/>
    <property type="match status" value="1"/>
</dbReference>
<evidence type="ECO:0000313" key="2">
    <source>
        <dbReference type="EMBL" id="MFD0868290.1"/>
    </source>
</evidence>
<dbReference type="InterPro" id="IPR029441">
    <property type="entry name" value="Cass2"/>
</dbReference>
<reference evidence="3" key="1">
    <citation type="journal article" date="2019" name="Int. J. Syst. Evol. Microbiol.">
        <title>The Global Catalogue of Microorganisms (GCM) 10K type strain sequencing project: providing services to taxonomists for standard genome sequencing and annotation.</title>
        <authorList>
            <consortium name="The Broad Institute Genomics Platform"/>
            <consortium name="The Broad Institute Genome Sequencing Center for Infectious Disease"/>
            <person name="Wu L."/>
            <person name="Ma J."/>
        </authorList>
    </citation>
    <scope>NUCLEOTIDE SEQUENCE [LARGE SCALE GENOMIC DNA]</scope>
    <source>
        <strain evidence="3">CCUG 57263</strain>
    </source>
</reference>
<dbReference type="SMART" id="SM00871">
    <property type="entry name" value="AraC_E_bind"/>
    <property type="match status" value="1"/>
</dbReference>
<protein>
    <submittedName>
        <fullName evidence="2">GyrI-like domain-containing protein</fullName>
    </submittedName>
</protein>
<keyword evidence="3" id="KW-1185">Reference proteome</keyword>
<comment type="caution">
    <text evidence="2">The sequence shown here is derived from an EMBL/GenBank/DDBJ whole genome shotgun (WGS) entry which is preliminary data.</text>
</comment>
<accession>A0ABW3D4E8</accession>
<sequence length="171" mass="19662">MSSLKYSYEPSVVSLPGFTVVGVSYDASLTQIFEQQLGKKAYESVLSRKDEISSRISDDVYLVQVYPRKEGFNAQVDPFTQFIGYLVEGCDRVPEGMTSRSFPDREYVKVTHHGLESELGHTYDFVYGKWIRENGRCPDSFDFEIWDERYKPDQPDNQIDLYVALEPAGKE</sequence>